<accession>A0A8B6DYV4</accession>
<keyword evidence="2" id="KW-1185">Reference proteome</keyword>
<dbReference type="Proteomes" id="UP000596742">
    <property type="component" value="Unassembled WGS sequence"/>
</dbReference>
<gene>
    <name evidence="1" type="ORF">MGAL_10B072111</name>
</gene>
<organism evidence="1 2">
    <name type="scientific">Mytilus galloprovincialis</name>
    <name type="common">Mediterranean mussel</name>
    <dbReference type="NCBI Taxonomy" id="29158"/>
    <lineage>
        <taxon>Eukaryota</taxon>
        <taxon>Metazoa</taxon>
        <taxon>Spiralia</taxon>
        <taxon>Lophotrochozoa</taxon>
        <taxon>Mollusca</taxon>
        <taxon>Bivalvia</taxon>
        <taxon>Autobranchia</taxon>
        <taxon>Pteriomorphia</taxon>
        <taxon>Mytilida</taxon>
        <taxon>Mytiloidea</taxon>
        <taxon>Mytilidae</taxon>
        <taxon>Mytilinae</taxon>
        <taxon>Mytilus</taxon>
    </lineage>
</organism>
<dbReference type="OrthoDB" id="10458840at2759"/>
<comment type="caution">
    <text evidence="1">The sequence shown here is derived from an EMBL/GenBank/DDBJ whole genome shotgun (WGS) entry which is preliminary data.</text>
</comment>
<sequence length="274" mass="31385">MFRPIKTHLYANLRHVVPAVCLPGPFGSHFDECALEGRSCCAFMMNANPENHPNLVMDIIYDETPSLRMFITKNGGFQTLKRQLAQRFGPFKFEDDDDGKLTILMTNSFNVKFSEIFAVSNHSSERAEKFGKEQKYMKWLQHISTNHYGKTYNMYQTKYYMMMMPVKRSLKKQSLSYLNKKKIVLQNTCSEGVYEVLTCLSTIWEGAHVDVDVDIDVNIRDDDVTKADVIIGVVYKGDVTKADVSIDVDVATYEKVSVNTIDEESCDELSIYKI</sequence>
<protein>
    <submittedName>
        <fullName evidence="1">Uncharacterized protein</fullName>
    </submittedName>
</protein>
<dbReference type="AlphaFoldDB" id="A0A8B6DYV4"/>
<evidence type="ECO:0000313" key="2">
    <source>
        <dbReference type="Proteomes" id="UP000596742"/>
    </source>
</evidence>
<proteinExistence type="predicted"/>
<dbReference type="EMBL" id="UYJE01004179">
    <property type="protein sequence ID" value="VDI25758.1"/>
    <property type="molecule type" value="Genomic_DNA"/>
</dbReference>
<name>A0A8B6DYV4_MYTGA</name>
<evidence type="ECO:0000313" key="1">
    <source>
        <dbReference type="EMBL" id="VDI25758.1"/>
    </source>
</evidence>
<reference evidence="1" key="1">
    <citation type="submission" date="2018-11" db="EMBL/GenBank/DDBJ databases">
        <authorList>
            <person name="Alioto T."/>
            <person name="Alioto T."/>
        </authorList>
    </citation>
    <scope>NUCLEOTIDE SEQUENCE</scope>
</reference>